<gene>
    <name evidence="2" type="ORF">Naga_100346g2</name>
</gene>
<keyword evidence="3" id="KW-1185">Reference proteome</keyword>
<evidence type="ECO:0008006" key="4">
    <source>
        <dbReference type="Google" id="ProtNLM"/>
    </source>
</evidence>
<feature type="region of interest" description="Disordered" evidence="1">
    <location>
        <begin position="128"/>
        <end position="149"/>
    </location>
</feature>
<proteinExistence type="predicted"/>
<comment type="caution">
    <text evidence="2">The sequence shown here is derived from an EMBL/GenBank/DDBJ whole genome shotgun (WGS) entry which is preliminary data.</text>
</comment>
<evidence type="ECO:0000313" key="2">
    <source>
        <dbReference type="EMBL" id="EWM30024.1"/>
    </source>
</evidence>
<dbReference type="Proteomes" id="UP000019335">
    <property type="component" value="Chromosome 2"/>
</dbReference>
<dbReference type="AlphaFoldDB" id="W7UAR4"/>
<evidence type="ECO:0000313" key="3">
    <source>
        <dbReference type="Proteomes" id="UP000019335"/>
    </source>
</evidence>
<reference evidence="2 3" key="1">
    <citation type="journal article" date="2014" name="Mol. Plant">
        <title>Chromosome Scale Genome Assembly and Transcriptome Profiling of Nannochloropsis gaditana in Nitrogen Depletion.</title>
        <authorList>
            <person name="Corteggiani Carpinelli E."/>
            <person name="Telatin A."/>
            <person name="Vitulo N."/>
            <person name="Forcato C."/>
            <person name="D'Angelo M."/>
            <person name="Schiavon R."/>
            <person name="Vezzi A."/>
            <person name="Giacometti G.M."/>
            <person name="Morosinotto T."/>
            <person name="Valle G."/>
        </authorList>
    </citation>
    <scope>NUCLEOTIDE SEQUENCE [LARGE SCALE GENOMIC DNA]</scope>
    <source>
        <strain evidence="2 3">B-31</strain>
    </source>
</reference>
<evidence type="ECO:0000256" key="1">
    <source>
        <dbReference type="SAM" id="MobiDB-lite"/>
    </source>
</evidence>
<sequence length="279" mass="30909">MSYLLTDFVDFLVSLHAQQTERALPISASCDTGLGSSISHLCHQKGCWLMKEMSSSFQSQTPSEMAGERILSASGRWMGKEKHPTWGENEIDRDREELPLLGMPTNETDDATLVAFMAGLQREADTLNDTRDPTLWKPAARSSPSSQRRRSYHLHALESLLESGQGADVELHPAVPPSFSPEAVSTSALAFPPPLALHARILRHASRIFRPHARLQVPWSAPVTHALATFMYTGRLTLSTALLADVYLAAREAGARPLLYLLRTYPYYALRLTSGEKAR</sequence>
<name>W7UAR4_9STRA</name>
<dbReference type="EMBL" id="AZIL01000071">
    <property type="protein sequence ID" value="EWM30024.1"/>
    <property type="molecule type" value="Genomic_DNA"/>
</dbReference>
<accession>W7UAR4</accession>
<protein>
    <recommendedName>
        <fullName evidence="4">BTB domain-containing protein</fullName>
    </recommendedName>
</protein>
<organism evidence="2 3">
    <name type="scientific">Nannochloropsis gaditana</name>
    <dbReference type="NCBI Taxonomy" id="72520"/>
    <lineage>
        <taxon>Eukaryota</taxon>
        <taxon>Sar</taxon>
        <taxon>Stramenopiles</taxon>
        <taxon>Ochrophyta</taxon>
        <taxon>Eustigmatophyceae</taxon>
        <taxon>Eustigmatales</taxon>
        <taxon>Monodopsidaceae</taxon>
        <taxon>Nannochloropsis</taxon>
    </lineage>
</organism>